<organism evidence="2 3">
    <name type="scientific">Colocasia esculenta</name>
    <name type="common">Wild taro</name>
    <name type="synonym">Arum esculentum</name>
    <dbReference type="NCBI Taxonomy" id="4460"/>
    <lineage>
        <taxon>Eukaryota</taxon>
        <taxon>Viridiplantae</taxon>
        <taxon>Streptophyta</taxon>
        <taxon>Embryophyta</taxon>
        <taxon>Tracheophyta</taxon>
        <taxon>Spermatophyta</taxon>
        <taxon>Magnoliopsida</taxon>
        <taxon>Liliopsida</taxon>
        <taxon>Araceae</taxon>
        <taxon>Aroideae</taxon>
        <taxon>Colocasieae</taxon>
        <taxon>Colocasia</taxon>
    </lineage>
</organism>
<feature type="region of interest" description="Disordered" evidence="1">
    <location>
        <begin position="1"/>
        <end position="31"/>
    </location>
</feature>
<evidence type="ECO:0000313" key="3">
    <source>
        <dbReference type="Proteomes" id="UP000652761"/>
    </source>
</evidence>
<proteinExistence type="predicted"/>
<evidence type="ECO:0000256" key="1">
    <source>
        <dbReference type="SAM" id="MobiDB-lite"/>
    </source>
</evidence>
<sequence length="109" mass="11886">MSKQGRLGLQSKASPFPTRTQAQDLRTHGPIGRVLRADRDRDASLILNATGPVVALWLPSLTDPSRPLIDPVTFLLYPVATLIGVRLRKILTLKRTGTTKSEVKSTLAS</sequence>
<dbReference type="AlphaFoldDB" id="A0A843UAC9"/>
<dbReference type="EMBL" id="NMUH01000513">
    <property type="protein sequence ID" value="MQL80538.1"/>
    <property type="molecule type" value="Genomic_DNA"/>
</dbReference>
<gene>
    <name evidence="2" type="ORF">Taro_012986</name>
</gene>
<accession>A0A843UAC9</accession>
<protein>
    <submittedName>
        <fullName evidence="2">Uncharacterized protein</fullName>
    </submittedName>
</protein>
<dbReference type="Proteomes" id="UP000652761">
    <property type="component" value="Unassembled WGS sequence"/>
</dbReference>
<evidence type="ECO:0000313" key="2">
    <source>
        <dbReference type="EMBL" id="MQL80538.1"/>
    </source>
</evidence>
<name>A0A843UAC9_COLES</name>
<reference evidence="2" key="1">
    <citation type="submission" date="2017-07" db="EMBL/GenBank/DDBJ databases">
        <title>Taro Niue Genome Assembly and Annotation.</title>
        <authorList>
            <person name="Atibalentja N."/>
            <person name="Keating K."/>
            <person name="Fields C.J."/>
        </authorList>
    </citation>
    <scope>NUCLEOTIDE SEQUENCE</scope>
    <source>
        <strain evidence="2">Niue_2</strain>
        <tissue evidence="2">Leaf</tissue>
    </source>
</reference>
<feature type="compositionally biased region" description="Polar residues" evidence="1">
    <location>
        <begin position="11"/>
        <end position="24"/>
    </location>
</feature>
<keyword evidence="3" id="KW-1185">Reference proteome</keyword>
<comment type="caution">
    <text evidence="2">The sequence shown here is derived from an EMBL/GenBank/DDBJ whole genome shotgun (WGS) entry which is preliminary data.</text>
</comment>